<name>A0ABT0ABA3_9SPHN</name>
<evidence type="ECO:0000313" key="4">
    <source>
        <dbReference type="EMBL" id="MCJ1960434.1"/>
    </source>
</evidence>
<evidence type="ECO:0000256" key="1">
    <source>
        <dbReference type="ARBA" id="ARBA00022679"/>
    </source>
</evidence>
<dbReference type="Pfam" id="PF00583">
    <property type="entry name" value="Acetyltransf_1"/>
    <property type="match status" value="1"/>
</dbReference>
<dbReference type="PROSITE" id="PS51186">
    <property type="entry name" value="GNAT"/>
    <property type="match status" value="1"/>
</dbReference>
<evidence type="ECO:0000313" key="5">
    <source>
        <dbReference type="Proteomes" id="UP001162802"/>
    </source>
</evidence>
<reference evidence="4" key="1">
    <citation type="submission" date="2022-03" db="EMBL/GenBank/DDBJ databases">
        <title>Identification of a novel bacterium isolated from mangrove sediments.</title>
        <authorList>
            <person name="Pan X."/>
        </authorList>
    </citation>
    <scope>NUCLEOTIDE SEQUENCE</scope>
    <source>
        <strain evidence="4">B2637</strain>
    </source>
</reference>
<dbReference type="PANTHER" id="PTHR43877">
    <property type="entry name" value="AMINOALKYLPHOSPHONATE N-ACETYLTRANSFERASE-RELATED-RELATED"/>
    <property type="match status" value="1"/>
</dbReference>
<dbReference type="SUPFAM" id="SSF55729">
    <property type="entry name" value="Acyl-CoA N-acyltransferases (Nat)"/>
    <property type="match status" value="1"/>
</dbReference>
<sequence length="173" mass="17995">MSEAADLAEQGHVDGLNVRLANYGYEADGKAIVALLDAYARDPMGGGEGLAPAVQQRLAIALDAFPGAFSVLAFAGAEPVGLANCFTGFSTFAARPLVNIHDLVVLSEHRGKGIGRALMNAVEAEARTRGACKVTLEVLSGNAPAKALYTAQGFATYALDPDAGTAQFWEKKL</sequence>
<evidence type="ECO:0000259" key="3">
    <source>
        <dbReference type="PROSITE" id="PS51186"/>
    </source>
</evidence>
<feature type="domain" description="N-acetyltransferase" evidence="3">
    <location>
        <begin position="16"/>
        <end position="173"/>
    </location>
</feature>
<gene>
    <name evidence="4" type="ORF">MTR65_07075</name>
</gene>
<dbReference type="InterPro" id="IPR050832">
    <property type="entry name" value="Bact_Acetyltransf"/>
</dbReference>
<protein>
    <submittedName>
        <fullName evidence="4">GNAT family N-acetyltransferase</fullName>
    </submittedName>
</protein>
<dbReference type="EMBL" id="JALHAT010000007">
    <property type="protein sequence ID" value="MCJ1960434.1"/>
    <property type="molecule type" value="Genomic_DNA"/>
</dbReference>
<dbReference type="Proteomes" id="UP001162802">
    <property type="component" value="Unassembled WGS sequence"/>
</dbReference>
<accession>A0ABT0ABA3</accession>
<dbReference type="Gene3D" id="3.40.630.30">
    <property type="match status" value="1"/>
</dbReference>
<comment type="caution">
    <text evidence="4">The sequence shown here is derived from an EMBL/GenBank/DDBJ whole genome shotgun (WGS) entry which is preliminary data.</text>
</comment>
<dbReference type="RefSeq" id="WP_243798544.1">
    <property type="nucleotide sequence ID" value="NZ_JALHAT010000007.1"/>
</dbReference>
<keyword evidence="1" id="KW-0808">Transferase</keyword>
<proteinExistence type="predicted"/>
<dbReference type="InterPro" id="IPR016181">
    <property type="entry name" value="Acyl_CoA_acyltransferase"/>
</dbReference>
<keyword evidence="5" id="KW-1185">Reference proteome</keyword>
<dbReference type="CDD" id="cd04301">
    <property type="entry name" value="NAT_SF"/>
    <property type="match status" value="1"/>
</dbReference>
<evidence type="ECO:0000256" key="2">
    <source>
        <dbReference type="ARBA" id="ARBA00023315"/>
    </source>
</evidence>
<organism evidence="4 5">
    <name type="scientific">Novosphingobium mangrovi</name>
    <name type="common">ex Hu et al. 2023</name>
    <dbReference type="NCBI Taxonomy" id="2930094"/>
    <lineage>
        <taxon>Bacteria</taxon>
        <taxon>Pseudomonadati</taxon>
        <taxon>Pseudomonadota</taxon>
        <taxon>Alphaproteobacteria</taxon>
        <taxon>Sphingomonadales</taxon>
        <taxon>Sphingomonadaceae</taxon>
        <taxon>Novosphingobium</taxon>
    </lineage>
</organism>
<keyword evidence="2" id="KW-0012">Acyltransferase</keyword>
<dbReference type="InterPro" id="IPR000182">
    <property type="entry name" value="GNAT_dom"/>
</dbReference>